<dbReference type="InterPro" id="IPR018211">
    <property type="entry name" value="ADH_Fe_CS"/>
</dbReference>
<organism evidence="6 7">
    <name type="scientific">Oceanospirillum linum</name>
    <dbReference type="NCBI Taxonomy" id="966"/>
    <lineage>
        <taxon>Bacteria</taxon>
        <taxon>Pseudomonadati</taxon>
        <taxon>Pseudomonadota</taxon>
        <taxon>Gammaproteobacteria</taxon>
        <taxon>Oceanospirillales</taxon>
        <taxon>Oceanospirillaceae</taxon>
        <taxon>Oceanospirillum</taxon>
    </lineage>
</organism>
<proteinExistence type="inferred from homology"/>
<dbReference type="GO" id="GO:0005829">
    <property type="term" value="C:cytosol"/>
    <property type="evidence" value="ECO:0007669"/>
    <property type="project" value="TreeGrafter"/>
</dbReference>
<feature type="domain" description="Alcohol dehydrogenase iron-type/glycerol dehydrogenase GldA" evidence="4">
    <location>
        <begin position="9"/>
        <end position="174"/>
    </location>
</feature>
<dbReference type="PANTHER" id="PTHR43633:SF1">
    <property type="entry name" value="ALCOHOL DEHYDROGENASE YQHD"/>
    <property type="match status" value="1"/>
</dbReference>
<comment type="caution">
    <text evidence="6">The sequence shown here is derived from an EMBL/GenBank/DDBJ whole genome shotgun (WGS) entry which is preliminary data.</text>
</comment>
<dbReference type="GO" id="GO:0046872">
    <property type="term" value="F:metal ion binding"/>
    <property type="evidence" value="ECO:0007669"/>
    <property type="project" value="InterPro"/>
</dbReference>
<accession>A0A1T1H8H7</accession>
<dbReference type="CDD" id="cd08187">
    <property type="entry name" value="BDH"/>
    <property type="match status" value="1"/>
</dbReference>
<dbReference type="EMBL" id="MTSD02000010">
    <property type="protein sequence ID" value="OOV86017.1"/>
    <property type="molecule type" value="Genomic_DNA"/>
</dbReference>
<dbReference type="GO" id="GO:1990362">
    <property type="term" value="F:butanol dehydrogenase (NAD+) activity"/>
    <property type="evidence" value="ECO:0007669"/>
    <property type="project" value="InterPro"/>
</dbReference>
<dbReference type="PANTHER" id="PTHR43633">
    <property type="entry name" value="ALCOHOL DEHYDROGENASE YQHD"/>
    <property type="match status" value="1"/>
</dbReference>
<comment type="cofactor">
    <cofactor evidence="1">
        <name>Fe cation</name>
        <dbReference type="ChEBI" id="CHEBI:24875"/>
    </cofactor>
</comment>
<dbReference type="InterPro" id="IPR001670">
    <property type="entry name" value="ADH_Fe/GldA"/>
</dbReference>
<dbReference type="GO" id="GO:1990002">
    <property type="term" value="F:methylglyoxal reductase (NADPH) (acetol producing) activity"/>
    <property type="evidence" value="ECO:0007669"/>
    <property type="project" value="TreeGrafter"/>
</dbReference>
<keyword evidence="7" id="KW-1185">Reference proteome</keyword>
<evidence type="ECO:0000313" key="7">
    <source>
        <dbReference type="Proteomes" id="UP000190064"/>
    </source>
</evidence>
<dbReference type="STRING" id="966.BTA35_0216065"/>
<dbReference type="Proteomes" id="UP000190064">
    <property type="component" value="Unassembled WGS sequence"/>
</dbReference>
<name>A0A1T1H8H7_OCELI</name>
<dbReference type="InterPro" id="IPR056798">
    <property type="entry name" value="ADH_Fe_C"/>
</dbReference>
<dbReference type="SUPFAM" id="SSF56796">
    <property type="entry name" value="Dehydroquinate synthase-like"/>
    <property type="match status" value="1"/>
</dbReference>
<comment type="similarity">
    <text evidence="2">Belongs to the iron-containing alcohol dehydrogenase family.</text>
</comment>
<evidence type="ECO:0000256" key="1">
    <source>
        <dbReference type="ARBA" id="ARBA00001962"/>
    </source>
</evidence>
<evidence type="ECO:0000256" key="3">
    <source>
        <dbReference type="ARBA" id="ARBA00023002"/>
    </source>
</evidence>
<dbReference type="GO" id="GO:0008106">
    <property type="term" value="F:alcohol dehydrogenase (NADP+) activity"/>
    <property type="evidence" value="ECO:0007669"/>
    <property type="project" value="TreeGrafter"/>
</dbReference>
<evidence type="ECO:0000259" key="4">
    <source>
        <dbReference type="Pfam" id="PF00465"/>
    </source>
</evidence>
<dbReference type="Gene3D" id="3.40.50.1970">
    <property type="match status" value="1"/>
</dbReference>
<evidence type="ECO:0000259" key="5">
    <source>
        <dbReference type="Pfam" id="PF25137"/>
    </source>
</evidence>
<dbReference type="Pfam" id="PF25137">
    <property type="entry name" value="ADH_Fe_C"/>
    <property type="match status" value="1"/>
</dbReference>
<dbReference type="Pfam" id="PF00465">
    <property type="entry name" value="Fe-ADH"/>
    <property type="match status" value="1"/>
</dbReference>
<evidence type="ECO:0000256" key="2">
    <source>
        <dbReference type="ARBA" id="ARBA00007358"/>
    </source>
</evidence>
<sequence length="384" mass="41912">MYNFSFQNPTKLIFGEGQISKIASSIPKDKKVLVIYGGGSIKNNGVYDQVSAALAEHQWSEFGGIEPNPGFHTCLKALEQIKADGSEFLLAVGGGSVADATKFIAGAACFDGDPLTILTEGAKVRKALPLGVVLTLPATGSESNPNGVVTRYETQDKMPFYSRALYPQFAVLDPTVTYSLPEKQVANGIVDAFVHTIEQYLTFPVGADLQDRFAEGILRTLIDNGPKALSEPKNYNVRANVMWSATMALNGLIGLAVPQDWSTHFIGHELTALHGLDHGQTLAVVLPGMMEEKREQKREKLLQYAREVLAIEHGTENERIDRAIEETRAFFESLGVQTRLSDYGIGENDIPPMIEALKKHNMVALGEHQDVTPEVSAAVLKRCL</sequence>
<feature type="domain" description="Fe-containing alcohol dehydrogenase-like C-terminal" evidence="5">
    <location>
        <begin position="186"/>
        <end position="357"/>
    </location>
</feature>
<dbReference type="PROSITE" id="PS00060">
    <property type="entry name" value="ADH_IRON_2"/>
    <property type="match status" value="1"/>
</dbReference>
<reference evidence="6" key="1">
    <citation type="submission" date="2017-02" db="EMBL/GenBank/DDBJ databases">
        <title>Draft Genome Sequence of the Salt Water Bacterium Oceanospirillum linum ATCC 11336.</title>
        <authorList>
            <person name="Trachtenberg A.M."/>
            <person name="Carney J.G."/>
            <person name="Linnane J.D."/>
            <person name="Rheaume B.A."/>
            <person name="Pitts N.L."/>
            <person name="Mykles D.L."/>
            <person name="Maclea K.S."/>
        </authorList>
    </citation>
    <scope>NUCLEOTIDE SEQUENCE [LARGE SCALE GENOMIC DNA]</scope>
    <source>
        <strain evidence="6">ATCC 11336</strain>
    </source>
</reference>
<dbReference type="InterPro" id="IPR044731">
    <property type="entry name" value="BDH-like"/>
</dbReference>
<dbReference type="Gene3D" id="1.20.1090.10">
    <property type="entry name" value="Dehydroquinate synthase-like - alpha domain"/>
    <property type="match status" value="1"/>
</dbReference>
<evidence type="ECO:0000313" key="6">
    <source>
        <dbReference type="EMBL" id="OOV86017.1"/>
    </source>
</evidence>
<dbReference type="PROSITE" id="PS00913">
    <property type="entry name" value="ADH_IRON_1"/>
    <property type="match status" value="1"/>
</dbReference>
<dbReference type="AlphaFoldDB" id="A0A1T1H8H7"/>
<dbReference type="FunFam" id="3.40.50.1970:FF:000003">
    <property type="entry name" value="Alcohol dehydrogenase, iron-containing"/>
    <property type="match status" value="1"/>
</dbReference>
<protein>
    <submittedName>
        <fullName evidence="6">NADH-dependent alcohol dehydrogenase</fullName>
    </submittedName>
</protein>
<keyword evidence="3" id="KW-0560">Oxidoreductase</keyword>
<dbReference type="RefSeq" id="WP_078320824.1">
    <property type="nucleotide sequence ID" value="NZ_FXTS01000011.1"/>
</dbReference>
<gene>
    <name evidence="6" type="ORF">BTA35_0216065</name>
</gene>